<dbReference type="EMBL" id="NAJO01000007">
    <property type="protein sequence ID" value="OQO11098.1"/>
    <property type="molecule type" value="Genomic_DNA"/>
</dbReference>
<feature type="region of interest" description="Disordered" evidence="1">
    <location>
        <begin position="1"/>
        <end position="60"/>
    </location>
</feature>
<evidence type="ECO:0000313" key="2">
    <source>
        <dbReference type="EMBL" id="OQO11098.1"/>
    </source>
</evidence>
<protein>
    <recommendedName>
        <fullName evidence="4">Phosphoesterase HXTX domain-containing protein</fullName>
    </recommendedName>
</protein>
<dbReference type="Pfam" id="PF13563">
    <property type="entry name" value="2_5_RNA_ligase2"/>
    <property type="match status" value="1"/>
</dbReference>
<proteinExistence type="predicted"/>
<accession>A0A1V8TIM0</accession>
<keyword evidence="3" id="KW-1185">Reference proteome</keyword>
<dbReference type="Gene3D" id="3.90.1140.10">
    <property type="entry name" value="Cyclic phosphodiesterase"/>
    <property type="match status" value="1"/>
</dbReference>
<gene>
    <name evidence="2" type="ORF">B0A48_05353</name>
</gene>
<evidence type="ECO:0008006" key="4">
    <source>
        <dbReference type="Google" id="ProtNLM"/>
    </source>
</evidence>
<evidence type="ECO:0000256" key="1">
    <source>
        <dbReference type="SAM" id="MobiDB-lite"/>
    </source>
</evidence>
<reference evidence="3" key="1">
    <citation type="submission" date="2017-03" db="EMBL/GenBank/DDBJ databases">
        <title>Genomes of endolithic fungi from Antarctica.</title>
        <authorList>
            <person name="Coleine C."/>
            <person name="Masonjones S."/>
            <person name="Stajich J.E."/>
        </authorList>
    </citation>
    <scope>NUCLEOTIDE SEQUENCE [LARGE SCALE GENOMIC DNA]</scope>
    <source>
        <strain evidence="3">CCFEE 5527</strain>
    </source>
</reference>
<sequence length="245" mass="27449">MSSGAGKSWASITAQNSPKQDINTSAKPTPIPAYPTITKVSAPPRIKRSPSPSHIPKPQAQDQDVYILTLATDVRHHKAMTALRNQYFPKKLNKLAAHLTLFHALPGSLLESNIIPHLEAVAARRKQFAVHAATPFRMKHGFAISVPKSEGGAEAQAVHADLQRKWAEDGFLSEQDQGGCRVHYTIMNKVDEEIDVARAFREVREQWKGDWGVVEGLTLWRYERGWWKFHRRFAFEKAGNGVAVQ</sequence>
<evidence type="ECO:0000313" key="3">
    <source>
        <dbReference type="Proteomes" id="UP000192596"/>
    </source>
</evidence>
<comment type="caution">
    <text evidence="2">The sequence shown here is derived from an EMBL/GenBank/DDBJ whole genome shotgun (WGS) entry which is preliminary data.</text>
</comment>
<dbReference type="InParanoid" id="A0A1V8TIM0"/>
<dbReference type="AlphaFoldDB" id="A0A1V8TIM0"/>
<organism evidence="2 3">
    <name type="scientific">Cryoendolithus antarcticus</name>
    <dbReference type="NCBI Taxonomy" id="1507870"/>
    <lineage>
        <taxon>Eukaryota</taxon>
        <taxon>Fungi</taxon>
        <taxon>Dikarya</taxon>
        <taxon>Ascomycota</taxon>
        <taxon>Pezizomycotina</taxon>
        <taxon>Dothideomycetes</taxon>
        <taxon>Dothideomycetidae</taxon>
        <taxon>Cladosporiales</taxon>
        <taxon>Cladosporiaceae</taxon>
        <taxon>Cryoendolithus</taxon>
    </lineage>
</organism>
<name>A0A1V8TIM0_9PEZI</name>
<dbReference type="STRING" id="1507870.A0A1V8TIM0"/>
<dbReference type="OrthoDB" id="5364416at2759"/>
<feature type="compositionally biased region" description="Polar residues" evidence="1">
    <location>
        <begin position="1"/>
        <end position="27"/>
    </location>
</feature>
<dbReference type="Proteomes" id="UP000192596">
    <property type="component" value="Unassembled WGS sequence"/>
</dbReference>